<feature type="non-terminal residue" evidence="3">
    <location>
        <position position="145"/>
    </location>
</feature>
<dbReference type="GO" id="GO:0008237">
    <property type="term" value="F:metallopeptidase activity"/>
    <property type="evidence" value="ECO:0007669"/>
    <property type="project" value="InterPro"/>
</dbReference>
<gene>
    <name evidence="3" type="ORF">HKBW3S42_01334</name>
</gene>
<organism evidence="3 4">
    <name type="scientific">Candidatus Hakubella thermalkaliphila</name>
    <dbReference type="NCBI Taxonomy" id="2754717"/>
    <lineage>
        <taxon>Bacteria</taxon>
        <taxon>Bacillati</taxon>
        <taxon>Actinomycetota</taxon>
        <taxon>Actinomycetota incertae sedis</taxon>
        <taxon>Candidatus Hakubellales</taxon>
        <taxon>Candidatus Hakubellaceae</taxon>
        <taxon>Candidatus Hakubella</taxon>
    </lineage>
</organism>
<dbReference type="AlphaFoldDB" id="A0A6V8PL82"/>
<feature type="domain" description="Metalloprotease TldD/E N-terminal" evidence="2">
    <location>
        <begin position="23"/>
        <end position="86"/>
    </location>
</feature>
<dbReference type="GO" id="GO:0005829">
    <property type="term" value="C:cytosol"/>
    <property type="evidence" value="ECO:0007669"/>
    <property type="project" value="TreeGrafter"/>
</dbReference>
<dbReference type="EMBL" id="BLSA01000239">
    <property type="protein sequence ID" value="GFP33023.1"/>
    <property type="molecule type" value="Genomic_DNA"/>
</dbReference>
<dbReference type="Pfam" id="PF01523">
    <property type="entry name" value="PmbA_TldD_1st"/>
    <property type="match status" value="1"/>
</dbReference>
<sequence>MRASEICEKIIKSGQRRGVQEIEVYLESSRSQRIKVFQGKAESVSTSKSLGVGTRVFVNKALGYAFTTELDDRSLEECLSAAFSNARATEADLHNALPEVEKPPSLDIYRESLAQTSTETKIDLALSLEQLAFDYSPKVKEVDLL</sequence>
<evidence type="ECO:0000313" key="4">
    <source>
        <dbReference type="Proteomes" id="UP000568877"/>
    </source>
</evidence>
<comment type="similarity">
    <text evidence="1">Belongs to the peptidase U62 family.</text>
</comment>
<dbReference type="SUPFAM" id="SSF111283">
    <property type="entry name" value="Putative modulator of DNA gyrase, PmbA/TldD"/>
    <property type="match status" value="1"/>
</dbReference>
<reference evidence="3 4" key="1">
    <citation type="journal article" date="2020" name="Front. Microbiol.">
        <title>Single-cell genomics of novel Actinobacteria with the Wood-Ljungdahl pathway discovered in a serpentinizing system.</title>
        <authorList>
            <person name="Merino N."/>
            <person name="Kawai M."/>
            <person name="Boyd E.S."/>
            <person name="Colman D.R."/>
            <person name="McGlynn S.E."/>
            <person name="Nealson K.H."/>
            <person name="Kurokawa K."/>
            <person name="Hongoh Y."/>
        </authorList>
    </citation>
    <scope>NUCLEOTIDE SEQUENCE [LARGE SCALE GENOMIC DNA]</scope>
    <source>
        <strain evidence="3 4">S42</strain>
    </source>
</reference>
<proteinExistence type="inferred from homology"/>
<evidence type="ECO:0000259" key="2">
    <source>
        <dbReference type="Pfam" id="PF01523"/>
    </source>
</evidence>
<accession>A0A6V8PL82</accession>
<dbReference type="InterPro" id="IPR035068">
    <property type="entry name" value="TldD/PmbA_N"/>
</dbReference>
<dbReference type="InterPro" id="IPR036059">
    <property type="entry name" value="TldD/PmbA_sf"/>
</dbReference>
<dbReference type="GO" id="GO:0006508">
    <property type="term" value="P:proteolysis"/>
    <property type="evidence" value="ECO:0007669"/>
    <property type="project" value="InterPro"/>
</dbReference>
<name>A0A6V8PL82_9ACTN</name>
<dbReference type="PANTHER" id="PTHR43421:SF1">
    <property type="entry name" value="METALLOPROTEASE PMBA"/>
    <property type="match status" value="1"/>
</dbReference>
<dbReference type="InterPro" id="IPR047657">
    <property type="entry name" value="PmbA"/>
</dbReference>
<dbReference type="InterPro" id="IPR002510">
    <property type="entry name" value="Metalloprtase-TldD/E_N"/>
</dbReference>
<protein>
    <submittedName>
        <fullName evidence="3">PmbA protein</fullName>
    </submittedName>
</protein>
<dbReference type="Gene3D" id="3.30.2290.10">
    <property type="entry name" value="PmbA/TldD superfamily"/>
    <property type="match status" value="1"/>
</dbReference>
<evidence type="ECO:0000256" key="1">
    <source>
        <dbReference type="ARBA" id="ARBA00005836"/>
    </source>
</evidence>
<dbReference type="Proteomes" id="UP000568877">
    <property type="component" value="Unassembled WGS sequence"/>
</dbReference>
<dbReference type="PANTHER" id="PTHR43421">
    <property type="entry name" value="METALLOPROTEASE PMBA"/>
    <property type="match status" value="1"/>
</dbReference>
<evidence type="ECO:0000313" key="3">
    <source>
        <dbReference type="EMBL" id="GFP33023.1"/>
    </source>
</evidence>
<comment type="caution">
    <text evidence="3">The sequence shown here is derived from an EMBL/GenBank/DDBJ whole genome shotgun (WGS) entry which is preliminary data.</text>
</comment>